<name>A0ABV7MSV7_9HYPH</name>
<dbReference type="Gene3D" id="1.20.1270.180">
    <property type="match status" value="1"/>
</dbReference>
<sequence length="146" mass="15885">MMRLLFSSLATLILATPILVTPLFAGVARAADDCANAQDQTTMNECAGKDFTTADKKLNDAYKQIEGRLKDDAASKKLLVDAQRAWVAFRDTECKFQGGPIDMAGTIYPMVVANCQTSLTDDRLKDFQGYLNCKEGDPNCPVPAAQ</sequence>
<reference evidence="4" key="1">
    <citation type="journal article" date="2019" name="Int. J. Syst. Evol. Microbiol.">
        <title>The Global Catalogue of Microorganisms (GCM) 10K type strain sequencing project: providing services to taxonomists for standard genome sequencing and annotation.</title>
        <authorList>
            <consortium name="The Broad Institute Genomics Platform"/>
            <consortium name="The Broad Institute Genome Sequencing Center for Infectious Disease"/>
            <person name="Wu L."/>
            <person name="Ma J."/>
        </authorList>
    </citation>
    <scope>NUCLEOTIDE SEQUENCE [LARGE SCALE GENOMIC DNA]</scope>
    <source>
        <strain evidence="4">ICMP 19515</strain>
    </source>
</reference>
<feature type="signal peptide" evidence="1">
    <location>
        <begin position="1"/>
        <end position="30"/>
    </location>
</feature>
<feature type="domain" description="Lysozyme inhibitor LprI-like N-terminal" evidence="2">
    <location>
        <begin position="34"/>
        <end position="126"/>
    </location>
</feature>
<accession>A0ABV7MSV7</accession>
<dbReference type="Pfam" id="PF07007">
    <property type="entry name" value="LprI"/>
    <property type="match status" value="1"/>
</dbReference>
<dbReference type="PANTHER" id="PTHR39176">
    <property type="entry name" value="PERIPLASMIC PROTEIN-RELATED"/>
    <property type="match status" value="1"/>
</dbReference>
<keyword evidence="1" id="KW-0732">Signal</keyword>
<evidence type="ECO:0000313" key="3">
    <source>
        <dbReference type="EMBL" id="MFC3324800.1"/>
    </source>
</evidence>
<dbReference type="PANTHER" id="PTHR39176:SF1">
    <property type="entry name" value="PERIPLASMIC PROTEIN"/>
    <property type="match status" value="1"/>
</dbReference>
<dbReference type="InterPro" id="IPR009739">
    <property type="entry name" value="LprI-like_N"/>
</dbReference>
<keyword evidence="4" id="KW-1185">Reference proteome</keyword>
<dbReference type="EMBL" id="JBHRVD010000001">
    <property type="protein sequence ID" value="MFC3324800.1"/>
    <property type="molecule type" value="Genomic_DNA"/>
</dbReference>
<dbReference type="RefSeq" id="WP_378981947.1">
    <property type="nucleotide sequence ID" value="NZ_JBHRVD010000001.1"/>
</dbReference>
<comment type="caution">
    <text evidence="3">The sequence shown here is derived from an EMBL/GenBank/DDBJ whole genome shotgun (WGS) entry which is preliminary data.</text>
</comment>
<protein>
    <submittedName>
        <fullName evidence="3">Lysozyme inhibitor LprI family protein</fullName>
    </submittedName>
</protein>
<feature type="chain" id="PRO_5045297632" evidence="1">
    <location>
        <begin position="31"/>
        <end position="146"/>
    </location>
</feature>
<evidence type="ECO:0000256" key="1">
    <source>
        <dbReference type="SAM" id="SignalP"/>
    </source>
</evidence>
<organism evidence="3 4">
    <name type="scientific">Mesorhizobium cantuariense</name>
    <dbReference type="NCBI Taxonomy" id="1300275"/>
    <lineage>
        <taxon>Bacteria</taxon>
        <taxon>Pseudomonadati</taxon>
        <taxon>Pseudomonadota</taxon>
        <taxon>Alphaproteobacteria</taxon>
        <taxon>Hyphomicrobiales</taxon>
        <taxon>Phyllobacteriaceae</taxon>
        <taxon>Mesorhizobium</taxon>
    </lineage>
</organism>
<gene>
    <name evidence="3" type="ORF">ACFOJ9_23975</name>
</gene>
<dbReference type="Proteomes" id="UP001595648">
    <property type="component" value="Unassembled WGS sequence"/>
</dbReference>
<proteinExistence type="predicted"/>
<evidence type="ECO:0000313" key="4">
    <source>
        <dbReference type="Proteomes" id="UP001595648"/>
    </source>
</evidence>
<evidence type="ECO:0000259" key="2">
    <source>
        <dbReference type="Pfam" id="PF07007"/>
    </source>
</evidence>